<feature type="non-terminal residue" evidence="2">
    <location>
        <position position="72"/>
    </location>
</feature>
<dbReference type="AlphaFoldDB" id="A0A6J4KZI6"/>
<gene>
    <name evidence="2" type="ORF">AVDCRST_MAG61-2169</name>
</gene>
<protein>
    <submittedName>
        <fullName evidence="2">Uncharacterized protein</fullName>
    </submittedName>
</protein>
<accession>A0A6J4KZI6</accession>
<feature type="non-terminal residue" evidence="2">
    <location>
        <position position="1"/>
    </location>
</feature>
<sequence>GHLRTHSICPRRGAEGRAHRAAAAGRGRQRRPAARRLGPAGHPAGRPRGLGRRAGREVRPGSGAGRRRQRRL</sequence>
<name>A0A6J4KZI6_9ACTN</name>
<feature type="compositionally biased region" description="Low complexity" evidence="1">
    <location>
        <begin position="35"/>
        <end position="47"/>
    </location>
</feature>
<evidence type="ECO:0000313" key="2">
    <source>
        <dbReference type="EMBL" id="CAA9318676.1"/>
    </source>
</evidence>
<feature type="region of interest" description="Disordered" evidence="1">
    <location>
        <begin position="1"/>
        <end position="72"/>
    </location>
</feature>
<dbReference type="EMBL" id="CADCTT010000282">
    <property type="protein sequence ID" value="CAA9318676.1"/>
    <property type="molecule type" value="Genomic_DNA"/>
</dbReference>
<proteinExistence type="predicted"/>
<organism evidence="2">
    <name type="scientific">uncultured Friedmanniella sp</name>
    <dbReference type="NCBI Taxonomy" id="335381"/>
    <lineage>
        <taxon>Bacteria</taxon>
        <taxon>Bacillati</taxon>
        <taxon>Actinomycetota</taxon>
        <taxon>Actinomycetes</taxon>
        <taxon>Propionibacteriales</taxon>
        <taxon>Nocardioidaceae</taxon>
        <taxon>Friedmanniella</taxon>
        <taxon>environmental samples</taxon>
    </lineage>
</organism>
<evidence type="ECO:0000256" key="1">
    <source>
        <dbReference type="SAM" id="MobiDB-lite"/>
    </source>
</evidence>
<reference evidence="2" key="1">
    <citation type="submission" date="2020-02" db="EMBL/GenBank/DDBJ databases">
        <authorList>
            <person name="Meier V. D."/>
        </authorList>
    </citation>
    <scope>NUCLEOTIDE SEQUENCE</scope>
    <source>
        <strain evidence="2">AVDCRST_MAG61</strain>
    </source>
</reference>